<dbReference type="EMBL" id="JAQQWP010000004">
    <property type="protein sequence ID" value="KAK8121329.1"/>
    <property type="molecule type" value="Genomic_DNA"/>
</dbReference>
<organism evidence="2 3">
    <name type="scientific">Apiospora kogelbergensis</name>
    <dbReference type="NCBI Taxonomy" id="1337665"/>
    <lineage>
        <taxon>Eukaryota</taxon>
        <taxon>Fungi</taxon>
        <taxon>Dikarya</taxon>
        <taxon>Ascomycota</taxon>
        <taxon>Pezizomycotina</taxon>
        <taxon>Sordariomycetes</taxon>
        <taxon>Xylariomycetidae</taxon>
        <taxon>Amphisphaeriales</taxon>
        <taxon>Apiosporaceae</taxon>
        <taxon>Apiospora</taxon>
    </lineage>
</organism>
<dbReference type="AlphaFoldDB" id="A0AAW0R2A6"/>
<protein>
    <submittedName>
        <fullName evidence="2">Uncharacterized protein</fullName>
    </submittedName>
</protein>
<feature type="compositionally biased region" description="Basic and acidic residues" evidence="1">
    <location>
        <begin position="113"/>
        <end position="128"/>
    </location>
</feature>
<sequence length="586" mass="65489">MPSTRSRGGVADIAAFEQWSQDEINRRTLKKSDYNAQLKSVFESSGGNVTQTQIDELKEWVESFPLKQTKGKKVVKSNKKTTPHAEEPKREKKGSDTQKAGEGGAPPDPVSDQLERVSRERAENDALWEKLQAASRRKAQEKAQEEALSTRSQVIPEDTLLEQLKAAALKKTQGQVVNTKPIQDMLDVQQLSRQLQLRKHKSSGVILDKRLHKKKPISGTEGLTSKRTRPLLAVAPKNRRPRPKVVTVGNIDEGVDPVKVEEEDVTMDDIPGGLDSRGYYARSPRASPTAVDATTRSTLGIESTEASSDEEESEEEGSQQTDVVSTTATRRPNDHLDETATDSESSEIGETAEVGYGTDIQEDGETDEEEEDEIDNIHRNPPLAPTPAADLDVTALLTKYPLKFSKHNVSSKTPREFRYKDYLTGDWVQATCHHVQPLGGMFVSFPGRNPDYPNIRAGTIVKGGQYRQAKKNFLASGGPRAVHRDPVSFEHFSLEEFQLVVLGSKPDENPDRYPETCIIGRFKSEDYLSTFMRSTFEFVYGVEPVEEILAERRIQDGTPHPKKAIQMGWAKRSRKKVARRVLTEEE</sequence>
<feature type="compositionally biased region" description="Acidic residues" evidence="1">
    <location>
        <begin position="360"/>
        <end position="374"/>
    </location>
</feature>
<feature type="compositionally biased region" description="Acidic residues" evidence="1">
    <location>
        <begin position="307"/>
        <end position="317"/>
    </location>
</feature>
<reference evidence="2 3" key="1">
    <citation type="submission" date="2023-01" db="EMBL/GenBank/DDBJ databases">
        <title>Analysis of 21 Apiospora genomes using comparative genomics revels a genus with tremendous synthesis potential of carbohydrate active enzymes and secondary metabolites.</title>
        <authorList>
            <person name="Sorensen T."/>
        </authorList>
    </citation>
    <scope>NUCLEOTIDE SEQUENCE [LARGE SCALE GENOMIC DNA]</scope>
    <source>
        <strain evidence="2 3">CBS 117206</strain>
    </source>
</reference>
<dbReference type="Proteomes" id="UP001392437">
    <property type="component" value="Unassembled WGS sequence"/>
</dbReference>
<proteinExistence type="predicted"/>
<gene>
    <name evidence="2" type="ORF">PG999_005449</name>
</gene>
<comment type="caution">
    <text evidence="2">The sequence shown here is derived from an EMBL/GenBank/DDBJ whole genome shotgun (WGS) entry which is preliminary data.</text>
</comment>
<feature type="compositionally biased region" description="Basic residues" evidence="1">
    <location>
        <begin position="69"/>
        <end position="82"/>
    </location>
</feature>
<name>A0AAW0R2A6_9PEZI</name>
<feature type="compositionally biased region" description="Polar residues" evidence="1">
    <location>
        <begin position="292"/>
        <end position="301"/>
    </location>
</feature>
<feature type="region of interest" description="Disordered" evidence="1">
    <location>
        <begin position="68"/>
        <end position="151"/>
    </location>
</feature>
<evidence type="ECO:0000256" key="1">
    <source>
        <dbReference type="SAM" id="MobiDB-lite"/>
    </source>
</evidence>
<evidence type="ECO:0000313" key="3">
    <source>
        <dbReference type="Proteomes" id="UP001392437"/>
    </source>
</evidence>
<accession>A0AAW0R2A6</accession>
<feature type="region of interest" description="Disordered" evidence="1">
    <location>
        <begin position="267"/>
        <end position="388"/>
    </location>
</feature>
<feature type="compositionally biased region" description="Basic and acidic residues" evidence="1">
    <location>
        <begin position="83"/>
        <end position="96"/>
    </location>
</feature>
<feature type="compositionally biased region" description="Polar residues" evidence="1">
    <location>
        <begin position="319"/>
        <end position="330"/>
    </location>
</feature>
<evidence type="ECO:0000313" key="2">
    <source>
        <dbReference type="EMBL" id="KAK8121329.1"/>
    </source>
</evidence>
<keyword evidence="3" id="KW-1185">Reference proteome</keyword>